<keyword evidence="1" id="KW-1133">Transmembrane helix</keyword>
<protein>
    <submittedName>
        <fullName evidence="2">DUF2306 domain-containing protein</fullName>
    </submittedName>
</protein>
<keyword evidence="1" id="KW-0812">Transmembrane</keyword>
<feature type="transmembrane region" description="Helical" evidence="1">
    <location>
        <begin position="117"/>
        <end position="137"/>
    </location>
</feature>
<evidence type="ECO:0000313" key="2">
    <source>
        <dbReference type="EMBL" id="MFC3140102.1"/>
    </source>
</evidence>
<evidence type="ECO:0000256" key="1">
    <source>
        <dbReference type="SAM" id="Phobius"/>
    </source>
</evidence>
<sequence length="282" mass="30750">MSDLSTTAESHAQRDAETNSSINWLGWSAKIWFVVTAIGQWLFVAYIAGYYGSRFAANGVDGFEGTRLANGFITGDSVGNNMLALHILGAGLIIAAGQLQLMPNIRSKIPRIHRYSGWFYIIASVIVSMAGTYLTWARERAIGSVVQDIGTTTSGVLVVAFAALGLYYAINKDFASHRRWMLRLFMVVSAVWFLRLMTYGWFMTTGGIGIDSKTFSGPFLEIVSYAQFVIPLAGLQLYFWAQKSKSRLATNFSAAVILLLTSAMAIGIFAVGGSWISRMAGG</sequence>
<proteinExistence type="predicted"/>
<keyword evidence="1" id="KW-0472">Membrane</keyword>
<evidence type="ECO:0000313" key="3">
    <source>
        <dbReference type="Proteomes" id="UP001595621"/>
    </source>
</evidence>
<dbReference type="EMBL" id="JBHRTD010000018">
    <property type="protein sequence ID" value="MFC3140102.1"/>
    <property type="molecule type" value="Genomic_DNA"/>
</dbReference>
<dbReference type="Proteomes" id="UP001595621">
    <property type="component" value="Unassembled WGS sequence"/>
</dbReference>
<gene>
    <name evidence="2" type="ORF">ACFOE0_18235</name>
</gene>
<accession>A0ABV7GF49</accession>
<feature type="transmembrane region" description="Helical" evidence="1">
    <location>
        <begin position="31"/>
        <end position="51"/>
    </location>
</feature>
<dbReference type="InterPro" id="IPR018750">
    <property type="entry name" value="DUF2306_membrane"/>
</dbReference>
<feature type="transmembrane region" description="Helical" evidence="1">
    <location>
        <begin position="182"/>
        <end position="202"/>
    </location>
</feature>
<feature type="transmembrane region" description="Helical" evidence="1">
    <location>
        <begin position="222"/>
        <end position="240"/>
    </location>
</feature>
<feature type="transmembrane region" description="Helical" evidence="1">
    <location>
        <begin position="149"/>
        <end position="170"/>
    </location>
</feature>
<organism evidence="2 3">
    <name type="scientific">Shewanella submarina</name>
    <dbReference type="NCBI Taxonomy" id="2016376"/>
    <lineage>
        <taxon>Bacteria</taxon>
        <taxon>Pseudomonadati</taxon>
        <taxon>Pseudomonadota</taxon>
        <taxon>Gammaproteobacteria</taxon>
        <taxon>Alteromonadales</taxon>
        <taxon>Shewanellaceae</taxon>
        <taxon>Shewanella</taxon>
    </lineage>
</organism>
<reference evidence="3" key="1">
    <citation type="journal article" date="2019" name="Int. J. Syst. Evol. Microbiol.">
        <title>The Global Catalogue of Microorganisms (GCM) 10K type strain sequencing project: providing services to taxonomists for standard genome sequencing and annotation.</title>
        <authorList>
            <consortium name="The Broad Institute Genomics Platform"/>
            <consortium name="The Broad Institute Genome Sequencing Center for Infectious Disease"/>
            <person name="Wu L."/>
            <person name="Ma J."/>
        </authorList>
    </citation>
    <scope>NUCLEOTIDE SEQUENCE [LARGE SCALE GENOMIC DNA]</scope>
    <source>
        <strain evidence="3">KCTC 52277</strain>
    </source>
</reference>
<feature type="transmembrane region" description="Helical" evidence="1">
    <location>
        <begin position="252"/>
        <end position="276"/>
    </location>
</feature>
<dbReference type="RefSeq" id="WP_248934040.1">
    <property type="nucleotide sequence ID" value="NZ_JAKILF010000001.1"/>
</dbReference>
<feature type="transmembrane region" description="Helical" evidence="1">
    <location>
        <begin position="83"/>
        <end position="105"/>
    </location>
</feature>
<keyword evidence="3" id="KW-1185">Reference proteome</keyword>
<name>A0ABV7GF49_9GAMM</name>
<dbReference type="Pfam" id="PF10067">
    <property type="entry name" value="DUF2306"/>
    <property type="match status" value="1"/>
</dbReference>
<comment type="caution">
    <text evidence="2">The sequence shown here is derived from an EMBL/GenBank/DDBJ whole genome shotgun (WGS) entry which is preliminary data.</text>
</comment>